<comment type="similarity">
    <text evidence="1">Belongs to the LRRFIP family.</text>
</comment>
<feature type="region of interest" description="Disordered" evidence="4">
    <location>
        <begin position="1"/>
        <end position="103"/>
    </location>
</feature>
<proteinExistence type="inferred from homology"/>
<evidence type="ECO:0000313" key="6">
    <source>
        <dbReference type="Proteomes" id="UP000242188"/>
    </source>
</evidence>
<comment type="caution">
    <text evidence="5">The sequence shown here is derived from an EMBL/GenBank/DDBJ whole genome shotgun (WGS) entry which is preliminary data.</text>
</comment>
<feature type="compositionally biased region" description="Basic and acidic residues" evidence="4">
    <location>
        <begin position="29"/>
        <end position="88"/>
    </location>
</feature>
<sequence length="401" mass="46522">MSTSSATGRRRSANRQYSAEEQALNQISKEAESRLAAKRAARAEARDIRIKEIERQQKEEEERQRRQEEDGDKNRDILSSRRGSDDSSHSTSTIDDMEGPREMKDIARELKGKLREMDEKYKKAMMTNALLDNEKQSLVYRAELLKDQMEELEETLVEIQREAKQKNREVEMQKRDMKTLEFEHNNLKMQLEVKDKLIQESGLVILSTAEGSYTLEKCTSVHNTSPVPALGSLLISVEAADILDKAGDGSLDDKIKKFAEERNVLTKEIKKLQAELEEETSKREHSSPKVPQINGPEMQLYEVQREASKQIHEYKLKLQKAEQDITNLEGTVTRLDSQVKRYKTDAEESEKLEDELKTEKRKLQRELREAQNYVEELTNSNKHMQKRLEKMKQARNALVNQ</sequence>
<keyword evidence="2 3" id="KW-0175">Coiled coil</keyword>
<organism evidence="5 6">
    <name type="scientific">Mizuhopecten yessoensis</name>
    <name type="common">Japanese scallop</name>
    <name type="synonym">Patinopecten yessoensis</name>
    <dbReference type="NCBI Taxonomy" id="6573"/>
    <lineage>
        <taxon>Eukaryota</taxon>
        <taxon>Metazoa</taxon>
        <taxon>Spiralia</taxon>
        <taxon>Lophotrochozoa</taxon>
        <taxon>Mollusca</taxon>
        <taxon>Bivalvia</taxon>
        <taxon>Autobranchia</taxon>
        <taxon>Pteriomorphia</taxon>
        <taxon>Pectinida</taxon>
        <taxon>Pectinoidea</taxon>
        <taxon>Pectinidae</taxon>
        <taxon>Mizuhopecten</taxon>
    </lineage>
</organism>
<dbReference type="Gene3D" id="1.20.5.4090">
    <property type="match status" value="1"/>
</dbReference>
<protein>
    <submittedName>
        <fullName evidence="5">Leucine-rich repeat flightless-interacting protein 2</fullName>
    </submittedName>
</protein>
<dbReference type="STRING" id="6573.A0A210Q9J7"/>
<feature type="compositionally biased region" description="Polar residues" evidence="4">
    <location>
        <begin position="16"/>
        <end position="28"/>
    </location>
</feature>
<dbReference type="PANTHER" id="PTHR19212">
    <property type="entry name" value="LEUCINE RICH REPEAT IN FLII INTERACTING PROTEIN"/>
    <property type="match status" value="1"/>
</dbReference>
<keyword evidence="6" id="KW-1185">Reference proteome</keyword>
<dbReference type="InterPro" id="IPR019139">
    <property type="entry name" value="LRRFIP1/2"/>
</dbReference>
<dbReference type="GO" id="GO:0006355">
    <property type="term" value="P:regulation of DNA-templated transcription"/>
    <property type="evidence" value="ECO:0007669"/>
    <property type="project" value="InterPro"/>
</dbReference>
<evidence type="ECO:0000256" key="1">
    <source>
        <dbReference type="ARBA" id="ARBA00008275"/>
    </source>
</evidence>
<feature type="coiled-coil region" evidence="3">
    <location>
        <begin position="107"/>
        <end position="190"/>
    </location>
</feature>
<gene>
    <name evidence="5" type="ORF">KP79_PYT19315</name>
</gene>
<name>A0A210Q9J7_MIZYE</name>
<reference evidence="5 6" key="1">
    <citation type="journal article" date="2017" name="Nat. Ecol. Evol.">
        <title>Scallop genome provides insights into evolution of bilaterian karyotype and development.</title>
        <authorList>
            <person name="Wang S."/>
            <person name="Zhang J."/>
            <person name="Jiao W."/>
            <person name="Li J."/>
            <person name="Xun X."/>
            <person name="Sun Y."/>
            <person name="Guo X."/>
            <person name="Huan P."/>
            <person name="Dong B."/>
            <person name="Zhang L."/>
            <person name="Hu X."/>
            <person name="Sun X."/>
            <person name="Wang J."/>
            <person name="Zhao C."/>
            <person name="Wang Y."/>
            <person name="Wang D."/>
            <person name="Huang X."/>
            <person name="Wang R."/>
            <person name="Lv J."/>
            <person name="Li Y."/>
            <person name="Zhang Z."/>
            <person name="Liu B."/>
            <person name="Lu W."/>
            <person name="Hui Y."/>
            <person name="Liang J."/>
            <person name="Zhou Z."/>
            <person name="Hou R."/>
            <person name="Li X."/>
            <person name="Liu Y."/>
            <person name="Li H."/>
            <person name="Ning X."/>
            <person name="Lin Y."/>
            <person name="Zhao L."/>
            <person name="Xing Q."/>
            <person name="Dou J."/>
            <person name="Li Y."/>
            <person name="Mao J."/>
            <person name="Guo H."/>
            <person name="Dou H."/>
            <person name="Li T."/>
            <person name="Mu C."/>
            <person name="Jiang W."/>
            <person name="Fu Q."/>
            <person name="Fu X."/>
            <person name="Miao Y."/>
            <person name="Liu J."/>
            <person name="Yu Q."/>
            <person name="Li R."/>
            <person name="Liao H."/>
            <person name="Li X."/>
            <person name="Kong Y."/>
            <person name="Jiang Z."/>
            <person name="Chourrout D."/>
            <person name="Li R."/>
            <person name="Bao Z."/>
        </authorList>
    </citation>
    <scope>NUCLEOTIDE SEQUENCE [LARGE SCALE GENOMIC DNA]</scope>
    <source>
        <strain evidence="5 6">PY_sf001</strain>
    </source>
</reference>
<evidence type="ECO:0000256" key="2">
    <source>
        <dbReference type="ARBA" id="ARBA00023054"/>
    </source>
</evidence>
<dbReference type="PANTHER" id="PTHR19212:SF0">
    <property type="entry name" value="LD07988P"/>
    <property type="match status" value="1"/>
</dbReference>
<evidence type="ECO:0000256" key="4">
    <source>
        <dbReference type="SAM" id="MobiDB-lite"/>
    </source>
</evidence>
<accession>A0A210Q9J7</accession>
<feature type="region of interest" description="Disordered" evidence="4">
    <location>
        <begin position="276"/>
        <end position="296"/>
    </location>
</feature>
<dbReference type="AlphaFoldDB" id="A0A210Q9J7"/>
<dbReference type="Proteomes" id="UP000242188">
    <property type="component" value="Unassembled WGS sequence"/>
</dbReference>
<dbReference type="Pfam" id="PF09738">
    <property type="entry name" value="LRRFIP"/>
    <property type="match status" value="1"/>
</dbReference>
<evidence type="ECO:0000256" key="3">
    <source>
        <dbReference type="SAM" id="Coils"/>
    </source>
</evidence>
<feature type="compositionally biased region" description="Basic and acidic residues" evidence="4">
    <location>
        <begin position="276"/>
        <end position="287"/>
    </location>
</feature>
<evidence type="ECO:0000313" key="5">
    <source>
        <dbReference type="EMBL" id="OWF45404.1"/>
    </source>
</evidence>
<dbReference type="EMBL" id="NEDP02004513">
    <property type="protein sequence ID" value="OWF45404.1"/>
    <property type="molecule type" value="Genomic_DNA"/>
</dbReference>
<dbReference type="OrthoDB" id="10028421at2759"/>